<evidence type="ECO:0000256" key="3">
    <source>
        <dbReference type="ARBA" id="ARBA00022993"/>
    </source>
</evidence>
<accession>A0ABQ7J7D3</accession>
<dbReference type="EMBL" id="JADAQX010000556">
    <property type="protein sequence ID" value="KAF8819909.1"/>
    <property type="molecule type" value="Genomic_DNA"/>
</dbReference>
<sequence>MLKDDSIPLSSSNSYNADLEAIRRNRCGVDVGGTLAKLVYIAPKFVKEKVLYNRDVLNTCSAIIPDTTIDDEEFHPFSPIVRKDSMDHDLRGNLSRLSISEKELVHSGDKLNVTGGGAYKFAECFTKELDVHLRKQDEMASIMRGLQYLLSLSNSIFRYDLEKKMRISVLLSPPLYPFLVVNIGSGVSILKAKGPNEFARVTGTCIGGGTVLGLARLLFGATSFHEVVTLSEKGEDILDLKVGDLLGDVAADHSLSPDTLASSFGKVCLMNPHMNSLQLRQTLRKADIARSLIHMVSYNIGYLAYLVGTTHHVQRIFFAGKYIDNHAFTMECITRGVNFYTTQYPAASKCVSVSSSLPIHSSEVHMPSFPSTDVFSSHDPSPSAHRSSSLLSTHGQQATPLLDGSFLLPPADYSSNSVKQVIEDFYPTKSKKTHSECDGHNPALQRNQFEVLFLRHDGYLGALGSLLATEER</sequence>
<dbReference type="CDD" id="cd24086">
    <property type="entry name" value="ASKHA_NBD_PanK-II_euk"/>
    <property type="match status" value="1"/>
</dbReference>
<comment type="caution">
    <text evidence="5">The sequence shown here is derived from an EMBL/GenBank/DDBJ whole genome shotgun (WGS) entry which is preliminary data.</text>
</comment>
<dbReference type="PANTHER" id="PTHR12280">
    <property type="entry name" value="PANTOTHENATE KINASE"/>
    <property type="match status" value="1"/>
</dbReference>
<protein>
    <submittedName>
        <fullName evidence="5">Fumble protein</fullName>
    </submittedName>
</protein>
<evidence type="ECO:0000256" key="1">
    <source>
        <dbReference type="ARBA" id="ARBA00022741"/>
    </source>
</evidence>
<feature type="compositionally biased region" description="Low complexity" evidence="4">
    <location>
        <begin position="377"/>
        <end position="392"/>
    </location>
</feature>
<dbReference type="Proteomes" id="UP000823046">
    <property type="component" value="Unassembled WGS sequence"/>
</dbReference>
<dbReference type="InterPro" id="IPR043129">
    <property type="entry name" value="ATPase_NBD"/>
</dbReference>
<dbReference type="Pfam" id="PF03630">
    <property type="entry name" value="Fumble"/>
    <property type="match status" value="1"/>
</dbReference>
<dbReference type="SUPFAM" id="SSF53067">
    <property type="entry name" value="Actin-like ATPase domain"/>
    <property type="match status" value="2"/>
</dbReference>
<gene>
    <name evidence="5" type="ORF">IE077_000617</name>
</gene>
<reference evidence="5 6" key="1">
    <citation type="journal article" date="2020" name="bioRxiv">
        <title>Metabolic contributions of an alphaproteobacterial endosymbiont in the apicomplexan Cardiosporidium cionae.</title>
        <authorList>
            <person name="Hunter E.S."/>
            <person name="Paight C.J."/>
            <person name="Lane C.E."/>
        </authorList>
    </citation>
    <scope>NUCLEOTIDE SEQUENCE [LARGE SCALE GENOMIC DNA]</scope>
    <source>
        <strain evidence="5">ESH_2018</strain>
    </source>
</reference>
<evidence type="ECO:0000256" key="2">
    <source>
        <dbReference type="ARBA" id="ARBA00022840"/>
    </source>
</evidence>
<feature type="region of interest" description="Disordered" evidence="4">
    <location>
        <begin position="371"/>
        <end position="392"/>
    </location>
</feature>
<evidence type="ECO:0000313" key="6">
    <source>
        <dbReference type="Proteomes" id="UP000823046"/>
    </source>
</evidence>
<dbReference type="PANTHER" id="PTHR12280:SF20">
    <property type="entry name" value="4'-PHOSPHOPANTETHEINE PHOSPHATASE"/>
    <property type="match status" value="1"/>
</dbReference>
<evidence type="ECO:0000313" key="5">
    <source>
        <dbReference type="EMBL" id="KAF8819909.1"/>
    </source>
</evidence>
<dbReference type="InterPro" id="IPR004567">
    <property type="entry name" value="Type_II_PanK"/>
</dbReference>
<keyword evidence="6" id="KW-1185">Reference proteome</keyword>
<proteinExistence type="predicted"/>
<keyword evidence="3" id="KW-0173">Coenzyme A biosynthesis</keyword>
<evidence type="ECO:0000256" key="4">
    <source>
        <dbReference type="SAM" id="MobiDB-lite"/>
    </source>
</evidence>
<dbReference type="Gene3D" id="3.30.420.510">
    <property type="match status" value="1"/>
</dbReference>
<keyword evidence="1" id="KW-0547">Nucleotide-binding</keyword>
<name>A0ABQ7J7D3_9APIC</name>
<keyword evidence="2" id="KW-0067">ATP-binding</keyword>
<organism evidence="5 6">
    <name type="scientific">Cardiosporidium cionae</name>
    <dbReference type="NCBI Taxonomy" id="476202"/>
    <lineage>
        <taxon>Eukaryota</taxon>
        <taxon>Sar</taxon>
        <taxon>Alveolata</taxon>
        <taxon>Apicomplexa</taxon>
        <taxon>Aconoidasida</taxon>
        <taxon>Nephromycida</taxon>
        <taxon>Cardiosporidium</taxon>
    </lineage>
</organism>
<dbReference type="Gene3D" id="3.30.420.40">
    <property type="match status" value="1"/>
</dbReference>